<evidence type="ECO:0000313" key="2">
    <source>
        <dbReference type="EMBL" id="QPP05840.1"/>
    </source>
</evidence>
<feature type="domain" description="Aspartyl/asparaginy/proline hydroxylase" evidence="1">
    <location>
        <begin position="82"/>
        <end position="184"/>
    </location>
</feature>
<organism evidence="2 3">
    <name type="scientific">Streptomyces bathyalis</name>
    <dbReference type="NCBI Taxonomy" id="2710756"/>
    <lineage>
        <taxon>Bacteria</taxon>
        <taxon>Bacillati</taxon>
        <taxon>Actinomycetota</taxon>
        <taxon>Actinomycetes</taxon>
        <taxon>Kitasatosporales</taxon>
        <taxon>Streptomycetaceae</taxon>
        <taxon>Streptomyces</taxon>
    </lineage>
</organism>
<name>A0A7T1T3W3_9ACTN</name>
<dbReference type="EMBL" id="CP048882">
    <property type="protein sequence ID" value="QPP05840.1"/>
    <property type="molecule type" value="Genomic_DNA"/>
</dbReference>
<accession>A0A7T1T3W3</accession>
<gene>
    <name evidence="2" type="ORF">G4Z16_04860</name>
</gene>
<protein>
    <submittedName>
        <fullName evidence="2">Aspartyl/asparaginyl beta-hydroxylase domain-containing protein</fullName>
    </submittedName>
</protein>
<dbReference type="RefSeq" id="WP_197349359.1">
    <property type="nucleotide sequence ID" value="NZ_CP048882.1"/>
</dbReference>
<dbReference type="Gene3D" id="2.60.120.330">
    <property type="entry name" value="B-lactam Antibiotic, Isopenicillin N Synthase, Chain"/>
    <property type="match status" value="1"/>
</dbReference>
<dbReference type="SUPFAM" id="SSF51197">
    <property type="entry name" value="Clavaminate synthase-like"/>
    <property type="match status" value="1"/>
</dbReference>
<dbReference type="Pfam" id="PF05118">
    <property type="entry name" value="Asp_Arg_Hydrox"/>
    <property type="match status" value="1"/>
</dbReference>
<proteinExistence type="predicted"/>
<keyword evidence="3" id="KW-1185">Reference proteome</keyword>
<dbReference type="InterPro" id="IPR007803">
    <property type="entry name" value="Asp/Arg/Pro-Hydrxlase"/>
</dbReference>
<sequence length="328" mass="36520">MTEVIPMRDPLGKAFPNSVALEGVYDAERLSRELKAFDRHFGSPLSAASGRRVLPLRSVGGDPHRTDSGGPSLSGFGETPWLARLPYLRKLLEDLPAPLLGVRLMALAPGARLSNLQSVKCGPPWGLCRLHLPIVSGPRARTVFAGENRCWDPGTLWFVASWRVHAMVNREPFELVHLVVDTCHTDGLSRMFPQQLRQRLDGVPSLSLRPQVPLRPADAQGYRCRFRMPETFANWEQPGHHLPRDSGKGLVTAEVDVHEGVPRLLLDSRPFCSLEHIGEGEFRLCGWSDERTLQVVGTNESRVVLLRTREGSSTYRVRLPALPPTSEE</sequence>
<dbReference type="Proteomes" id="UP000595046">
    <property type="component" value="Chromosome"/>
</dbReference>
<dbReference type="AlphaFoldDB" id="A0A7T1T3W3"/>
<dbReference type="InterPro" id="IPR027443">
    <property type="entry name" value="IPNS-like_sf"/>
</dbReference>
<evidence type="ECO:0000259" key="1">
    <source>
        <dbReference type="Pfam" id="PF05118"/>
    </source>
</evidence>
<dbReference type="KEGG" id="sbat:G4Z16_04860"/>
<evidence type="ECO:0000313" key="3">
    <source>
        <dbReference type="Proteomes" id="UP000595046"/>
    </source>
</evidence>
<reference evidence="3" key="1">
    <citation type="submission" date="2020-02" db="EMBL/GenBank/DDBJ databases">
        <title>Streptomyces sp. ASO4wet.</title>
        <authorList>
            <person name="Risdian C."/>
            <person name="Landwehr W."/>
            <person name="Schupp P."/>
            <person name="Wink J."/>
        </authorList>
    </citation>
    <scope>NUCLEOTIDE SEQUENCE [LARGE SCALE GENOMIC DNA]</scope>
    <source>
        <strain evidence="3">ASO4wet</strain>
    </source>
</reference>